<evidence type="ECO:0000256" key="4">
    <source>
        <dbReference type="SAM" id="SignalP"/>
    </source>
</evidence>
<dbReference type="Proteomes" id="UP001373496">
    <property type="component" value="Unassembled WGS sequence"/>
</dbReference>
<dbReference type="InterPro" id="IPR005950">
    <property type="entry name" value="ModA"/>
</dbReference>
<proteinExistence type="inferred from homology"/>
<reference evidence="5 6" key="1">
    <citation type="submission" date="2024-03" db="EMBL/GenBank/DDBJ databases">
        <title>Draft genome sequence of Klenkia terrae.</title>
        <authorList>
            <person name="Duangmal K."/>
            <person name="Chantavorakit T."/>
        </authorList>
    </citation>
    <scope>NUCLEOTIDE SEQUENCE [LARGE SCALE GENOMIC DNA]</scope>
    <source>
        <strain evidence="5 6">JCM 17786</strain>
    </source>
</reference>
<dbReference type="PANTHER" id="PTHR30632">
    <property type="entry name" value="MOLYBDATE-BINDING PERIPLASMIC PROTEIN"/>
    <property type="match status" value="1"/>
</dbReference>
<evidence type="ECO:0000313" key="6">
    <source>
        <dbReference type="Proteomes" id="UP001373496"/>
    </source>
</evidence>
<dbReference type="RefSeq" id="WP_225233579.1">
    <property type="nucleotide sequence ID" value="NZ_JBAPLV010000014.1"/>
</dbReference>
<sequence length="271" mass="27259">MRGTPVRLRVPLALAAAGLLTLTACGSDEPTEAAAAGTSADGGGLTGTLTVFAAASLTDVFTDLGDQLMADNPDLTVTFNFAGSSALATQITQGAPADVFASANQTQMTVVTDAGLNSDEPTVFTENVLEIAVPADNPGDVTGLADFADADLTLAICAPDVPCGAAAEQVFEAAGITAQPDTLEEDVRAALTKVELGEVDAALVYASDVQSAGSGVQGIEFPEAEDAVNEYPITTLTAATNPDAAQAFLDLVESDAGQQALTDAGFRSPSS</sequence>
<dbReference type="PIRSF" id="PIRSF004846">
    <property type="entry name" value="ModA"/>
    <property type="match status" value="1"/>
</dbReference>
<protein>
    <submittedName>
        <fullName evidence="5">Molybdate ABC transporter substrate-binding protein</fullName>
    </submittedName>
</protein>
<comment type="caution">
    <text evidence="5">The sequence shown here is derived from an EMBL/GenBank/DDBJ whole genome shotgun (WGS) entry which is preliminary data.</text>
</comment>
<organism evidence="5 6">
    <name type="scientific">Klenkia terrae</name>
    <dbReference type="NCBI Taxonomy" id="1052259"/>
    <lineage>
        <taxon>Bacteria</taxon>
        <taxon>Bacillati</taxon>
        <taxon>Actinomycetota</taxon>
        <taxon>Actinomycetes</taxon>
        <taxon>Geodermatophilales</taxon>
        <taxon>Geodermatophilaceae</taxon>
        <taxon>Klenkia</taxon>
    </lineage>
</organism>
<dbReference type="InterPro" id="IPR050682">
    <property type="entry name" value="ModA/WtpA"/>
</dbReference>
<dbReference type="Gene3D" id="3.40.190.10">
    <property type="entry name" value="Periplasmic binding protein-like II"/>
    <property type="match status" value="2"/>
</dbReference>
<dbReference type="NCBIfam" id="TIGR01256">
    <property type="entry name" value="modA"/>
    <property type="match status" value="1"/>
</dbReference>
<dbReference type="PANTHER" id="PTHR30632:SF0">
    <property type="entry name" value="SULFATE-BINDING PROTEIN"/>
    <property type="match status" value="1"/>
</dbReference>
<keyword evidence="6" id="KW-1185">Reference proteome</keyword>
<feature type="chain" id="PRO_5046748453" evidence="4">
    <location>
        <begin position="27"/>
        <end position="271"/>
    </location>
</feature>
<keyword evidence="3 4" id="KW-0732">Signal</keyword>
<evidence type="ECO:0000256" key="2">
    <source>
        <dbReference type="ARBA" id="ARBA00022723"/>
    </source>
</evidence>
<dbReference type="CDD" id="cd13538">
    <property type="entry name" value="PBP2_ModA_like_1"/>
    <property type="match status" value="1"/>
</dbReference>
<name>A0ABU8E9I5_9ACTN</name>
<dbReference type="PROSITE" id="PS51257">
    <property type="entry name" value="PROKAR_LIPOPROTEIN"/>
    <property type="match status" value="1"/>
</dbReference>
<dbReference type="EMBL" id="JBAPLV010000014">
    <property type="protein sequence ID" value="MEI4279526.1"/>
    <property type="molecule type" value="Genomic_DNA"/>
</dbReference>
<dbReference type="SUPFAM" id="SSF53850">
    <property type="entry name" value="Periplasmic binding protein-like II"/>
    <property type="match status" value="1"/>
</dbReference>
<dbReference type="Pfam" id="PF13531">
    <property type="entry name" value="SBP_bac_11"/>
    <property type="match status" value="1"/>
</dbReference>
<comment type="similarity">
    <text evidence="1">Belongs to the bacterial solute-binding protein ModA family.</text>
</comment>
<accession>A0ABU8E9I5</accession>
<evidence type="ECO:0000256" key="1">
    <source>
        <dbReference type="ARBA" id="ARBA00009175"/>
    </source>
</evidence>
<keyword evidence="2" id="KW-0479">Metal-binding</keyword>
<evidence type="ECO:0000256" key="3">
    <source>
        <dbReference type="ARBA" id="ARBA00022729"/>
    </source>
</evidence>
<evidence type="ECO:0000313" key="5">
    <source>
        <dbReference type="EMBL" id="MEI4279526.1"/>
    </source>
</evidence>
<gene>
    <name evidence="5" type="primary">modA</name>
    <name evidence="5" type="ORF">UXQ13_13730</name>
</gene>
<feature type="signal peptide" evidence="4">
    <location>
        <begin position="1"/>
        <end position="26"/>
    </location>
</feature>